<proteinExistence type="predicted"/>
<feature type="region of interest" description="Disordered" evidence="2">
    <location>
        <begin position="1"/>
        <end position="46"/>
    </location>
</feature>
<gene>
    <name evidence="3" type="ORF">RIMI_LOCUS14822277</name>
</gene>
<evidence type="ECO:0000256" key="2">
    <source>
        <dbReference type="SAM" id="MobiDB-lite"/>
    </source>
</evidence>
<comment type="caution">
    <text evidence="3">The sequence shown here is derived from an EMBL/GenBank/DDBJ whole genome shotgun (WGS) entry which is preliminary data.</text>
</comment>
<keyword evidence="1" id="KW-0175">Coiled coil</keyword>
<evidence type="ECO:0000313" key="4">
    <source>
        <dbReference type="Proteomes" id="UP001176940"/>
    </source>
</evidence>
<protein>
    <submittedName>
        <fullName evidence="3">Uncharacterized protein</fullName>
    </submittedName>
</protein>
<reference evidence="3" key="1">
    <citation type="submission" date="2023-07" db="EMBL/GenBank/DDBJ databases">
        <authorList>
            <person name="Stuckert A."/>
        </authorList>
    </citation>
    <scope>NUCLEOTIDE SEQUENCE</scope>
</reference>
<evidence type="ECO:0000313" key="3">
    <source>
        <dbReference type="EMBL" id="CAJ0954746.1"/>
    </source>
</evidence>
<dbReference type="EMBL" id="CAUEEQ010038867">
    <property type="protein sequence ID" value="CAJ0954746.1"/>
    <property type="molecule type" value="Genomic_DNA"/>
</dbReference>
<accession>A0ABN9M276</accession>
<keyword evidence="4" id="KW-1185">Reference proteome</keyword>
<evidence type="ECO:0000256" key="1">
    <source>
        <dbReference type="SAM" id="Coils"/>
    </source>
</evidence>
<dbReference type="PANTHER" id="PTHR41693:SF1">
    <property type="entry name" value="SI:CH211-243A20.3"/>
    <property type="match status" value="1"/>
</dbReference>
<sequence length="254" mass="28754">MSSNCDRSIQQEDAAPGEAGTAGTVPEQEINKGTTQCGVPGKDDPELITTQIPSGNTGKPFQDFWFVGYVRIPNLSIMKANRLLSAFTFLSLAALSHGKKDVIDQLEKWNYREGGKVNLLGTRSITRTLEKWGNEIFSEGKNILMYQPQSLLPDYNGIRSFAEAIDDLLRDVNSLKKRLSELNDRLDSINRSIIRMKLHMAPKNPATYPRTLRAFPQRQEKLTHPPNRPFSVKRRYTVMKVEVAVTNWFKQVNS</sequence>
<dbReference type="Proteomes" id="UP001176940">
    <property type="component" value="Unassembled WGS sequence"/>
</dbReference>
<name>A0ABN9M276_9NEOB</name>
<organism evidence="3 4">
    <name type="scientific">Ranitomeya imitator</name>
    <name type="common">mimic poison frog</name>
    <dbReference type="NCBI Taxonomy" id="111125"/>
    <lineage>
        <taxon>Eukaryota</taxon>
        <taxon>Metazoa</taxon>
        <taxon>Chordata</taxon>
        <taxon>Craniata</taxon>
        <taxon>Vertebrata</taxon>
        <taxon>Euteleostomi</taxon>
        <taxon>Amphibia</taxon>
        <taxon>Batrachia</taxon>
        <taxon>Anura</taxon>
        <taxon>Neobatrachia</taxon>
        <taxon>Hyloidea</taxon>
        <taxon>Dendrobatidae</taxon>
        <taxon>Dendrobatinae</taxon>
        <taxon>Ranitomeya</taxon>
    </lineage>
</organism>
<dbReference type="PANTHER" id="PTHR41693">
    <property type="entry name" value="HEME-BINDING PROTEIN 1"/>
    <property type="match status" value="1"/>
</dbReference>
<feature type="coiled-coil region" evidence="1">
    <location>
        <begin position="158"/>
        <end position="192"/>
    </location>
</feature>